<dbReference type="EMBL" id="BGPR01087812">
    <property type="protein sequence ID" value="GBM08679.1"/>
    <property type="molecule type" value="Genomic_DNA"/>
</dbReference>
<gene>
    <name evidence="4" type="ORF">AVEN_118901_1</name>
    <name evidence="5" type="ORF">AVEN_149835_1</name>
    <name evidence="2" type="ORF">AVEN_195448_1</name>
    <name evidence="3" type="ORF">AVEN_9132_1</name>
</gene>
<dbReference type="EMBL" id="BGPR01087842">
    <property type="protein sequence ID" value="GBM08799.1"/>
    <property type="molecule type" value="Genomic_DNA"/>
</dbReference>
<accession>A0A4Y2CXI1</accession>
<dbReference type="EMBL" id="BGPR01087810">
    <property type="protein sequence ID" value="GBM08668.1"/>
    <property type="molecule type" value="Genomic_DNA"/>
</dbReference>
<protein>
    <submittedName>
        <fullName evidence="5">Uncharacterized protein</fullName>
    </submittedName>
</protein>
<feature type="region of interest" description="Disordered" evidence="1">
    <location>
        <begin position="1"/>
        <end position="52"/>
    </location>
</feature>
<proteinExistence type="predicted"/>
<dbReference type="EMBL" id="BGPR01087815">
    <property type="protein sequence ID" value="GBM08698.1"/>
    <property type="molecule type" value="Genomic_DNA"/>
</dbReference>
<name>A0A4Y2CXI1_ARAVE</name>
<dbReference type="AlphaFoldDB" id="A0A4Y2CXI1"/>
<sequence>MKFKRAGSVADVSRSGRSKTTTDEGTSAQVRATMARSPTKGPRRLSAQMRVSQSNVRLSSKLQMLKYLTEDYLDSRVEFCEWSLNMNENVSGQHPGTYPVTVASYDIIYKNKINISHRFHHL</sequence>
<evidence type="ECO:0000313" key="3">
    <source>
        <dbReference type="EMBL" id="GBM08679.1"/>
    </source>
</evidence>
<organism evidence="5 6">
    <name type="scientific">Araneus ventricosus</name>
    <name type="common">Orbweaver spider</name>
    <name type="synonym">Epeira ventricosa</name>
    <dbReference type="NCBI Taxonomy" id="182803"/>
    <lineage>
        <taxon>Eukaryota</taxon>
        <taxon>Metazoa</taxon>
        <taxon>Ecdysozoa</taxon>
        <taxon>Arthropoda</taxon>
        <taxon>Chelicerata</taxon>
        <taxon>Arachnida</taxon>
        <taxon>Araneae</taxon>
        <taxon>Araneomorphae</taxon>
        <taxon>Entelegynae</taxon>
        <taxon>Araneoidea</taxon>
        <taxon>Araneidae</taxon>
        <taxon>Araneus</taxon>
    </lineage>
</organism>
<reference evidence="5 6" key="1">
    <citation type="journal article" date="2019" name="Sci. Rep.">
        <title>Orb-weaving spider Araneus ventricosus genome elucidates the spidroin gene catalogue.</title>
        <authorList>
            <person name="Kono N."/>
            <person name="Nakamura H."/>
            <person name="Ohtoshi R."/>
            <person name="Moran D.A.P."/>
            <person name="Shinohara A."/>
            <person name="Yoshida Y."/>
            <person name="Fujiwara M."/>
            <person name="Mori M."/>
            <person name="Tomita M."/>
            <person name="Arakawa K."/>
        </authorList>
    </citation>
    <scope>NUCLEOTIDE SEQUENCE [LARGE SCALE GENOMIC DNA]</scope>
</reference>
<evidence type="ECO:0000313" key="5">
    <source>
        <dbReference type="EMBL" id="GBM08799.1"/>
    </source>
</evidence>
<comment type="caution">
    <text evidence="5">The sequence shown here is derived from an EMBL/GenBank/DDBJ whole genome shotgun (WGS) entry which is preliminary data.</text>
</comment>
<dbReference type="Proteomes" id="UP000499080">
    <property type="component" value="Unassembled WGS sequence"/>
</dbReference>
<evidence type="ECO:0000256" key="1">
    <source>
        <dbReference type="SAM" id="MobiDB-lite"/>
    </source>
</evidence>
<evidence type="ECO:0000313" key="4">
    <source>
        <dbReference type="EMBL" id="GBM08698.1"/>
    </source>
</evidence>
<evidence type="ECO:0000313" key="6">
    <source>
        <dbReference type="Proteomes" id="UP000499080"/>
    </source>
</evidence>
<evidence type="ECO:0000313" key="2">
    <source>
        <dbReference type="EMBL" id="GBM08668.1"/>
    </source>
</evidence>
<keyword evidence="6" id="KW-1185">Reference proteome</keyword>